<proteinExistence type="predicted"/>
<gene>
    <name evidence="1" type="ORF">CEUSTIGMA_g6749.t1</name>
</gene>
<dbReference type="Proteomes" id="UP000232323">
    <property type="component" value="Unassembled WGS sequence"/>
</dbReference>
<comment type="caution">
    <text evidence="1">The sequence shown here is derived from an EMBL/GenBank/DDBJ whole genome shotgun (WGS) entry which is preliminary data.</text>
</comment>
<evidence type="ECO:0000313" key="1">
    <source>
        <dbReference type="EMBL" id="GAX79308.1"/>
    </source>
</evidence>
<dbReference type="STRING" id="1157962.A0A250X8A1"/>
<protein>
    <recommendedName>
        <fullName evidence="3">Alpha/beta hydrolase fold-3 domain-containing protein</fullName>
    </recommendedName>
</protein>
<dbReference type="AlphaFoldDB" id="A0A250X8A1"/>
<name>A0A250X8A1_9CHLO</name>
<organism evidence="1 2">
    <name type="scientific">Chlamydomonas eustigma</name>
    <dbReference type="NCBI Taxonomy" id="1157962"/>
    <lineage>
        <taxon>Eukaryota</taxon>
        <taxon>Viridiplantae</taxon>
        <taxon>Chlorophyta</taxon>
        <taxon>core chlorophytes</taxon>
        <taxon>Chlorophyceae</taxon>
        <taxon>CS clade</taxon>
        <taxon>Chlamydomonadales</taxon>
        <taxon>Chlamydomonadaceae</taxon>
        <taxon>Chlamydomonas</taxon>
    </lineage>
</organism>
<evidence type="ECO:0000313" key="2">
    <source>
        <dbReference type="Proteomes" id="UP000232323"/>
    </source>
</evidence>
<accession>A0A250X8A1</accession>
<dbReference type="OrthoDB" id="433474at2759"/>
<sequence length="261" mass="28636">MITQQSANVLQKWEHMTPEELRIAFNNELHCGPNAAAAKISSWAESSGVLRSLNPQHLNIPYGLRDRNKWDIYPSNSDPSAPCLVYIHGGYFKWGSKEAYACVVEGVLAHGWSAALPGYTLAPEATLTQIVTELRQALDLLPQLLQARGVALSGVYDLHPMRASPHVNDKIQLSDQECATLSPALLQQTVDKPLHIVYGSAELPVFTESAYQLHQLRSAAHLPGSLIPVAGADHFVVLDHLRDPNSPLTRSIVHSTLPDHN</sequence>
<dbReference type="Gene3D" id="3.40.50.1820">
    <property type="entry name" value="alpha/beta hydrolase"/>
    <property type="match status" value="2"/>
</dbReference>
<dbReference type="SUPFAM" id="SSF53474">
    <property type="entry name" value="alpha/beta-Hydrolases"/>
    <property type="match status" value="1"/>
</dbReference>
<reference evidence="1 2" key="1">
    <citation type="submission" date="2017-08" db="EMBL/GenBank/DDBJ databases">
        <title>Acidophilic green algal genome provides insights into adaptation to an acidic environment.</title>
        <authorList>
            <person name="Hirooka S."/>
            <person name="Hirose Y."/>
            <person name="Kanesaki Y."/>
            <person name="Higuchi S."/>
            <person name="Fujiwara T."/>
            <person name="Onuma R."/>
            <person name="Era A."/>
            <person name="Ohbayashi R."/>
            <person name="Uzuka A."/>
            <person name="Nozaki H."/>
            <person name="Yoshikawa H."/>
            <person name="Miyagishima S.Y."/>
        </authorList>
    </citation>
    <scope>NUCLEOTIDE SEQUENCE [LARGE SCALE GENOMIC DNA]</scope>
    <source>
        <strain evidence="1 2">NIES-2499</strain>
    </source>
</reference>
<keyword evidence="2" id="KW-1185">Reference proteome</keyword>
<dbReference type="InterPro" id="IPR029058">
    <property type="entry name" value="AB_hydrolase_fold"/>
</dbReference>
<dbReference type="EMBL" id="BEGY01000041">
    <property type="protein sequence ID" value="GAX79308.1"/>
    <property type="molecule type" value="Genomic_DNA"/>
</dbReference>
<evidence type="ECO:0008006" key="3">
    <source>
        <dbReference type="Google" id="ProtNLM"/>
    </source>
</evidence>